<dbReference type="STRING" id="574651.SAMN04487968_11713"/>
<dbReference type="InterPro" id="IPR050700">
    <property type="entry name" value="YIM1/Zinc_Alcohol_DH_Fams"/>
</dbReference>
<dbReference type="Pfam" id="PF08240">
    <property type="entry name" value="ADH_N"/>
    <property type="match status" value="1"/>
</dbReference>
<organism evidence="2 3">
    <name type="scientific">Nocardioides terrae</name>
    <dbReference type="NCBI Taxonomy" id="574651"/>
    <lineage>
        <taxon>Bacteria</taxon>
        <taxon>Bacillati</taxon>
        <taxon>Actinomycetota</taxon>
        <taxon>Actinomycetes</taxon>
        <taxon>Propionibacteriales</taxon>
        <taxon>Nocardioidaceae</taxon>
        <taxon>Nocardioides</taxon>
    </lineage>
</organism>
<sequence length="322" mass="34035">MKALTQDRYGTTGVLKFRDIEQPRAGEGQVLVRVLAAGMDRGAWHFMTGEPYLMRILGFGFRAPSVAVPGTNFAGVVEDVGPGVTQFQPGDEVYGATRGTFADYAVAPASKIAPKLPQLSFEQAAVLPYPTFVAMQALRDHGRVQPGQRVLVVGASGAVGTIAVQLAVAFGATVTGVCSGEHAGLVRSLGADDVIDYRTQDFADGSRHFDLILDIGGRTSVARLRRALTGTGTLVILGGEGDRWIGGIQRQLWAAVSTRFLPQKLVAFVVKENADELLRMNELVAAGKVAPVVGRTFALADGAAAVEAFEKGDTQGRIVITP</sequence>
<dbReference type="PANTHER" id="PTHR11695">
    <property type="entry name" value="ALCOHOL DEHYDROGENASE RELATED"/>
    <property type="match status" value="1"/>
</dbReference>
<dbReference type="GO" id="GO:0016491">
    <property type="term" value="F:oxidoreductase activity"/>
    <property type="evidence" value="ECO:0007669"/>
    <property type="project" value="InterPro"/>
</dbReference>
<evidence type="ECO:0000313" key="3">
    <source>
        <dbReference type="Proteomes" id="UP000198832"/>
    </source>
</evidence>
<accession>A0A1I1NGU2</accession>
<dbReference type="InterPro" id="IPR020843">
    <property type="entry name" value="ER"/>
</dbReference>
<dbReference type="InterPro" id="IPR036291">
    <property type="entry name" value="NAD(P)-bd_dom_sf"/>
</dbReference>
<dbReference type="SMART" id="SM00829">
    <property type="entry name" value="PKS_ER"/>
    <property type="match status" value="1"/>
</dbReference>
<dbReference type="OrthoDB" id="3175656at2"/>
<name>A0A1I1NGU2_9ACTN</name>
<dbReference type="Gene3D" id="3.90.180.10">
    <property type="entry name" value="Medium-chain alcohol dehydrogenases, catalytic domain"/>
    <property type="match status" value="1"/>
</dbReference>
<dbReference type="RefSeq" id="WP_091126371.1">
    <property type="nucleotide sequence ID" value="NZ_FOLB01000017.1"/>
</dbReference>
<dbReference type="Gene3D" id="3.40.50.720">
    <property type="entry name" value="NAD(P)-binding Rossmann-like Domain"/>
    <property type="match status" value="1"/>
</dbReference>
<proteinExistence type="predicted"/>
<evidence type="ECO:0000313" key="2">
    <source>
        <dbReference type="EMBL" id="SFC96715.1"/>
    </source>
</evidence>
<dbReference type="AlphaFoldDB" id="A0A1I1NGU2"/>
<protein>
    <submittedName>
        <fullName evidence="2">NADPH:quinone reductase</fullName>
    </submittedName>
</protein>
<dbReference type="SUPFAM" id="SSF51735">
    <property type="entry name" value="NAD(P)-binding Rossmann-fold domains"/>
    <property type="match status" value="1"/>
</dbReference>
<evidence type="ECO:0000259" key="1">
    <source>
        <dbReference type="SMART" id="SM00829"/>
    </source>
</evidence>
<dbReference type="EMBL" id="FOLB01000017">
    <property type="protein sequence ID" value="SFC96715.1"/>
    <property type="molecule type" value="Genomic_DNA"/>
</dbReference>
<dbReference type="InterPro" id="IPR011032">
    <property type="entry name" value="GroES-like_sf"/>
</dbReference>
<keyword evidence="3" id="KW-1185">Reference proteome</keyword>
<dbReference type="PANTHER" id="PTHR11695:SF294">
    <property type="entry name" value="RETICULON-4-INTERACTING PROTEIN 1, MITOCHONDRIAL"/>
    <property type="match status" value="1"/>
</dbReference>
<dbReference type="SUPFAM" id="SSF50129">
    <property type="entry name" value="GroES-like"/>
    <property type="match status" value="1"/>
</dbReference>
<dbReference type="CDD" id="cd08267">
    <property type="entry name" value="MDR1"/>
    <property type="match status" value="1"/>
</dbReference>
<feature type="domain" description="Enoyl reductase (ER)" evidence="1">
    <location>
        <begin position="10"/>
        <end position="320"/>
    </location>
</feature>
<dbReference type="InterPro" id="IPR013154">
    <property type="entry name" value="ADH-like_N"/>
</dbReference>
<dbReference type="Proteomes" id="UP000198832">
    <property type="component" value="Unassembled WGS sequence"/>
</dbReference>
<dbReference type="Pfam" id="PF13602">
    <property type="entry name" value="ADH_zinc_N_2"/>
    <property type="match status" value="1"/>
</dbReference>
<reference evidence="2 3" key="1">
    <citation type="submission" date="2016-10" db="EMBL/GenBank/DDBJ databases">
        <authorList>
            <person name="de Groot N.N."/>
        </authorList>
    </citation>
    <scope>NUCLEOTIDE SEQUENCE [LARGE SCALE GENOMIC DNA]</scope>
    <source>
        <strain evidence="2 3">CGMCC 1.7056</strain>
    </source>
</reference>
<gene>
    <name evidence="2" type="ORF">SAMN04487968_11713</name>
</gene>